<dbReference type="Proteomes" id="UP000663760">
    <property type="component" value="Chromosome 13"/>
</dbReference>
<dbReference type="OrthoDB" id="786586at2759"/>
<keyword evidence="2" id="KW-1185">Reference proteome</keyword>
<proteinExistence type="predicted"/>
<reference evidence="1" key="1">
    <citation type="submission" date="2020-02" db="EMBL/GenBank/DDBJ databases">
        <authorList>
            <person name="Scholz U."/>
            <person name="Mascher M."/>
            <person name="Fiebig A."/>
        </authorList>
    </citation>
    <scope>NUCLEOTIDE SEQUENCE</scope>
</reference>
<accession>A0A7I8LBM6</accession>
<dbReference type="EMBL" id="LR746276">
    <property type="protein sequence ID" value="CAA7407423.1"/>
    <property type="molecule type" value="Genomic_DNA"/>
</dbReference>
<evidence type="ECO:0000313" key="2">
    <source>
        <dbReference type="Proteomes" id="UP000663760"/>
    </source>
</evidence>
<gene>
    <name evidence="1" type="ORF">SI8410_13018101</name>
</gene>
<protein>
    <submittedName>
        <fullName evidence="1">Uncharacterized protein</fullName>
    </submittedName>
</protein>
<sequence length="250" mass="27558">MSNLKPLNLRFHRPRLRHSTSSCRWAQRSTAVFSSSCSMLLKMTSRQVPTSETMAAHSSGCPESARARMAAFVATDNTRFSMILRRVLLPSLMASGIFRTSLDIKVMWLVSMATAEPDMPIEIPTSAVNSAVLTGWKSTTINSPLVMVPVLSKATTLALPSVSRKSPPFTRRPDLAALVRAQKVATGVERTSAQGHALTKRTRARRSQRLTSLSFNARGRMARSAAISTRPATSAKLYQIVYFHPRLSRQ</sequence>
<organism evidence="1 2">
    <name type="scientific">Spirodela intermedia</name>
    <name type="common">Intermediate duckweed</name>
    <dbReference type="NCBI Taxonomy" id="51605"/>
    <lineage>
        <taxon>Eukaryota</taxon>
        <taxon>Viridiplantae</taxon>
        <taxon>Streptophyta</taxon>
        <taxon>Embryophyta</taxon>
        <taxon>Tracheophyta</taxon>
        <taxon>Spermatophyta</taxon>
        <taxon>Magnoliopsida</taxon>
        <taxon>Liliopsida</taxon>
        <taxon>Araceae</taxon>
        <taxon>Lemnoideae</taxon>
        <taxon>Spirodela</taxon>
    </lineage>
</organism>
<name>A0A7I8LBM6_SPIIN</name>
<dbReference type="AlphaFoldDB" id="A0A7I8LBM6"/>
<evidence type="ECO:0000313" key="1">
    <source>
        <dbReference type="EMBL" id="CAA7407423.1"/>
    </source>
</evidence>